<sequence>MVGRGRYGYPPDYYGYEDYYDDYCGYDYHNYCGDYEDPYYIYGDGYAVRGRGGGREGDVLHHHQGGGEHHLQEVELAIHRGGHLWDHQEALGMAEGVLHNSKRGCCSRGSQGNRVGNAMQEARERQMGTTNLIPTTNRTRVPNPSLSSCFSKVVTILVTMVTIMITSNFIRILMGNSGIRQVRA</sequence>
<organism evidence="2 3">
    <name type="scientific">Saguinus oedipus</name>
    <name type="common">Cotton-top tamarin</name>
    <name type="synonym">Oedipomidas oedipus</name>
    <dbReference type="NCBI Taxonomy" id="9490"/>
    <lineage>
        <taxon>Eukaryota</taxon>
        <taxon>Metazoa</taxon>
        <taxon>Chordata</taxon>
        <taxon>Craniata</taxon>
        <taxon>Vertebrata</taxon>
        <taxon>Euteleostomi</taxon>
        <taxon>Mammalia</taxon>
        <taxon>Eutheria</taxon>
        <taxon>Euarchontoglires</taxon>
        <taxon>Primates</taxon>
        <taxon>Haplorrhini</taxon>
        <taxon>Platyrrhini</taxon>
        <taxon>Cebidae</taxon>
        <taxon>Callitrichinae</taxon>
        <taxon>Saguinus</taxon>
    </lineage>
</organism>
<evidence type="ECO:0000256" key="1">
    <source>
        <dbReference type="SAM" id="Phobius"/>
    </source>
</evidence>
<accession>A0ABQ9U6L7</accession>
<gene>
    <name evidence="2" type="ORF">P7K49_028952</name>
</gene>
<name>A0ABQ9U6L7_SAGOE</name>
<evidence type="ECO:0000313" key="2">
    <source>
        <dbReference type="EMBL" id="KAK2092424.1"/>
    </source>
</evidence>
<reference evidence="2 3" key="1">
    <citation type="submission" date="2023-05" db="EMBL/GenBank/DDBJ databases">
        <title>B98-5 Cell Line De Novo Hybrid Assembly: An Optical Mapping Approach.</title>
        <authorList>
            <person name="Kananen K."/>
            <person name="Auerbach J.A."/>
            <person name="Kautto E."/>
            <person name="Blachly J.S."/>
        </authorList>
    </citation>
    <scope>NUCLEOTIDE SEQUENCE [LARGE SCALE GENOMIC DNA]</scope>
    <source>
        <strain evidence="2">B95-8</strain>
        <tissue evidence="2">Cell line</tissue>
    </source>
</reference>
<dbReference type="EMBL" id="JASSZA010000015">
    <property type="protein sequence ID" value="KAK2092424.1"/>
    <property type="molecule type" value="Genomic_DNA"/>
</dbReference>
<feature type="transmembrane region" description="Helical" evidence="1">
    <location>
        <begin position="153"/>
        <end position="174"/>
    </location>
</feature>
<keyword evidence="1" id="KW-1133">Transmembrane helix</keyword>
<keyword evidence="1" id="KW-0812">Transmembrane</keyword>
<comment type="caution">
    <text evidence="2">The sequence shown here is derived from an EMBL/GenBank/DDBJ whole genome shotgun (WGS) entry which is preliminary data.</text>
</comment>
<keyword evidence="3" id="KW-1185">Reference proteome</keyword>
<evidence type="ECO:0000313" key="3">
    <source>
        <dbReference type="Proteomes" id="UP001266305"/>
    </source>
</evidence>
<keyword evidence="1" id="KW-0472">Membrane</keyword>
<dbReference type="Proteomes" id="UP001266305">
    <property type="component" value="Unassembled WGS sequence"/>
</dbReference>
<protein>
    <submittedName>
        <fullName evidence="2">Uncharacterized protein</fullName>
    </submittedName>
</protein>
<proteinExistence type="predicted"/>